<dbReference type="CDD" id="cd16148">
    <property type="entry name" value="sulfatase_like"/>
    <property type="match status" value="1"/>
</dbReference>
<evidence type="ECO:0000256" key="7">
    <source>
        <dbReference type="SAM" id="Phobius"/>
    </source>
</evidence>
<dbReference type="InterPro" id="IPR050738">
    <property type="entry name" value="Sulfatase"/>
</dbReference>
<protein>
    <submittedName>
        <fullName evidence="9">Sulfatase</fullName>
    </submittedName>
</protein>
<dbReference type="InterPro" id="IPR000917">
    <property type="entry name" value="Sulfatase_N"/>
</dbReference>
<evidence type="ECO:0000256" key="1">
    <source>
        <dbReference type="ARBA" id="ARBA00001913"/>
    </source>
</evidence>
<proteinExistence type="inferred from homology"/>
<evidence type="ECO:0000256" key="2">
    <source>
        <dbReference type="ARBA" id="ARBA00008779"/>
    </source>
</evidence>
<dbReference type="AlphaFoldDB" id="A0A2M9XCM3"/>
<feature type="transmembrane region" description="Helical" evidence="7">
    <location>
        <begin position="103"/>
        <end position="122"/>
    </location>
</feature>
<feature type="transmembrane region" description="Helical" evidence="7">
    <location>
        <begin position="225"/>
        <end position="243"/>
    </location>
</feature>
<dbReference type="EMBL" id="NPDN01000005">
    <property type="protein sequence ID" value="PJZ25438.1"/>
    <property type="molecule type" value="Genomic_DNA"/>
</dbReference>
<feature type="domain" description="Sulfatase N-terminal" evidence="8">
    <location>
        <begin position="261"/>
        <end position="598"/>
    </location>
</feature>
<dbReference type="Gene3D" id="3.40.720.10">
    <property type="entry name" value="Alkaline Phosphatase, subunit A"/>
    <property type="match status" value="1"/>
</dbReference>
<evidence type="ECO:0000256" key="3">
    <source>
        <dbReference type="ARBA" id="ARBA00022723"/>
    </source>
</evidence>
<dbReference type="PANTHER" id="PTHR42693:SF42">
    <property type="entry name" value="ARYLSULFATASE G"/>
    <property type="match status" value="1"/>
</dbReference>
<keyword evidence="4" id="KW-0732">Signal</keyword>
<comment type="cofactor">
    <cofactor evidence="1">
        <name>Ca(2+)</name>
        <dbReference type="ChEBI" id="CHEBI:29108"/>
    </cofactor>
</comment>
<evidence type="ECO:0000259" key="8">
    <source>
        <dbReference type="Pfam" id="PF00884"/>
    </source>
</evidence>
<keyword evidence="7" id="KW-1133">Transmembrane helix</keyword>
<reference evidence="9 10" key="1">
    <citation type="submission" date="2017-07" db="EMBL/GenBank/DDBJ databases">
        <title>Leptospira spp. isolated from tropical soils.</title>
        <authorList>
            <person name="Thibeaux R."/>
            <person name="Iraola G."/>
            <person name="Ferres I."/>
            <person name="Bierque E."/>
            <person name="Girault D."/>
            <person name="Soupe-Gilbert M.-E."/>
            <person name="Picardeau M."/>
            <person name="Goarant C."/>
        </authorList>
    </citation>
    <scope>NUCLEOTIDE SEQUENCE [LARGE SCALE GENOMIC DNA]</scope>
    <source>
        <strain evidence="9 10">MCA1-C-A1</strain>
    </source>
</reference>
<keyword evidence="6" id="KW-0106">Calcium</keyword>
<feature type="transmembrane region" description="Helical" evidence="7">
    <location>
        <begin position="20"/>
        <end position="38"/>
    </location>
</feature>
<dbReference type="OrthoDB" id="9762324at2"/>
<dbReference type="GO" id="GO:0004065">
    <property type="term" value="F:arylsulfatase activity"/>
    <property type="evidence" value="ECO:0007669"/>
    <property type="project" value="TreeGrafter"/>
</dbReference>
<name>A0A2M9XCM3_9LEPT</name>
<comment type="caution">
    <text evidence="9">The sequence shown here is derived from an EMBL/GenBank/DDBJ whole genome shotgun (WGS) entry which is preliminary data.</text>
</comment>
<dbReference type="RefSeq" id="WP_100706784.1">
    <property type="nucleotide sequence ID" value="NZ_NPDL01000008.1"/>
</dbReference>
<keyword evidence="7" id="KW-0472">Membrane</keyword>
<organism evidence="9 10">
    <name type="scientific">Leptospira hartskeerlii</name>
    <dbReference type="NCBI Taxonomy" id="2023177"/>
    <lineage>
        <taxon>Bacteria</taxon>
        <taxon>Pseudomonadati</taxon>
        <taxon>Spirochaetota</taxon>
        <taxon>Spirochaetia</taxon>
        <taxon>Leptospirales</taxon>
        <taxon>Leptospiraceae</taxon>
        <taxon>Leptospira</taxon>
    </lineage>
</organism>
<dbReference type="SUPFAM" id="SSF53649">
    <property type="entry name" value="Alkaline phosphatase-like"/>
    <property type="match status" value="1"/>
</dbReference>
<gene>
    <name evidence="9" type="ORF">CH357_11000</name>
</gene>
<dbReference type="Pfam" id="PF00884">
    <property type="entry name" value="Sulfatase"/>
    <property type="match status" value="1"/>
</dbReference>
<feature type="transmembrane region" description="Helical" evidence="7">
    <location>
        <begin position="71"/>
        <end position="91"/>
    </location>
</feature>
<dbReference type="PANTHER" id="PTHR42693">
    <property type="entry name" value="ARYLSULFATASE FAMILY MEMBER"/>
    <property type="match status" value="1"/>
</dbReference>
<accession>A0A2M9XCM3</accession>
<feature type="transmembrane region" description="Helical" evidence="7">
    <location>
        <begin position="142"/>
        <end position="165"/>
    </location>
</feature>
<dbReference type="InterPro" id="IPR017850">
    <property type="entry name" value="Alkaline_phosphatase_core_sf"/>
</dbReference>
<feature type="transmembrane region" description="Helical" evidence="7">
    <location>
        <begin position="186"/>
        <end position="213"/>
    </location>
</feature>
<keyword evidence="7" id="KW-0812">Transmembrane</keyword>
<keyword evidence="10" id="KW-1185">Reference proteome</keyword>
<evidence type="ECO:0000313" key="10">
    <source>
        <dbReference type="Proteomes" id="UP000232196"/>
    </source>
</evidence>
<evidence type="ECO:0000256" key="4">
    <source>
        <dbReference type="ARBA" id="ARBA00022729"/>
    </source>
</evidence>
<dbReference type="Proteomes" id="UP000232196">
    <property type="component" value="Unassembled WGS sequence"/>
</dbReference>
<dbReference type="GO" id="GO:0046872">
    <property type="term" value="F:metal ion binding"/>
    <property type="evidence" value="ECO:0007669"/>
    <property type="project" value="UniProtKB-KW"/>
</dbReference>
<evidence type="ECO:0000256" key="6">
    <source>
        <dbReference type="ARBA" id="ARBA00022837"/>
    </source>
</evidence>
<evidence type="ECO:0000256" key="5">
    <source>
        <dbReference type="ARBA" id="ARBA00022801"/>
    </source>
</evidence>
<evidence type="ECO:0000313" key="9">
    <source>
        <dbReference type="EMBL" id="PJZ25438.1"/>
    </source>
</evidence>
<keyword evidence="5" id="KW-0378">Hydrolase</keyword>
<keyword evidence="3" id="KW-0479">Metal-binding</keyword>
<comment type="similarity">
    <text evidence="2">Belongs to the sulfatase family.</text>
</comment>
<sequence length="753" mass="86049">MSEFWPKFKNLIRSEFNSGNPWIHSGIFVFVLTLLCLLTNTSLHVMGVDISEFISLFYGLIPLLLRDLGGVFVSSYAFFVGVAILFLGPDFSEWKKGKKIEIYKIYLILFSVLFLLFCGSVSEYPQVYGEFFYYRHSWMVGFLYFITDHFFPFFFKTVLFLFLAVQVARTGSYFWKSKSYVSSIRYTVFIIFFFSFHLFGSAWGVLCASAFYTLDIRFSRSKKDLIFAAVALSGFVFSFFAGYQPKDAISKDALEHSSNTNVLIISADSVRQDQLGFVTGEKDKTPNIDQLASESLVFLDHHSTIPRTFPSWADFLSGRYSFEHGIQDMFPDKEDRSKLGNSVPTLPGILGKSHRTFAVSSFAGDIFPRANWGFQNVYAPNFSAETLTQQRTIESQVFFLPVLTGTFFGGGEYLSSIRSLPSLGDDSRVLPDLFSVFDKKDRPFFALYFSSVTHFPYSPPYPFYKNTDRHYYGPSKYFRFVDPSNSEKPDKKEQEQIRSIYSASLTAFDFSVGKILEELKSRNLYDDTLIILTSDHGESLFEEDHSHGHGEHLRGEGVTKIPLIIKFPKSFERKEIRNFKGITSSIDVFPTILSIVGVPTGEGLSLRGKDLTKLPKQDNWAEDRSVYSETGIWFSDRGDHFFQKDRIRYPNILELHTIDPNDGNSVTVSDPYAKETVLFSKHRMLQTRTKKLIYVPSPNGVLYVCYDRISDPWNTNPLPASYCGDLQRKLELLLVGSGKWKKAGDYFLPKTDP</sequence>